<dbReference type="InterPro" id="IPR029068">
    <property type="entry name" value="Glyas_Bleomycin-R_OHBP_Dase"/>
</dbReference>
<proteinExistence type="predicted"/>
<feature type="domain" description="Glyoxalase-like" evidence="1">
    <location>
        <begin position="12"/>
        <end position="124"/>
    </location>
</feature>
<dbReference type="SUPFAM" id="SSF54593">
    <property type="entry name" value="Glyoxalase/Bleomycin resistance protein/Dihydroxybiphenyl dioxygenase"/>
    <property type="match status" value="1"/>
</dbReference>
<dbReference type="InterPro" id="IPR041581">
    <property type="entry name" value="Glyoxalase_6"/>
</dbReference>
<dbReference type="PANTHER" id="PTHR35908:SF1">
    <property type="entry name" value="CONSERVED PROTEIN"/>
    <property type="match status" value="1"/>
</dbReference>
<organism evidence="2 3">
    <name type="scientific">Paractinoplanes aksuensis</name>
    <dbReference type="NCBI Taxonomy" id="2939490"/>
    <lineage>
        <taxon>Bacteria</taxon>
        <taxon>Bacillati</taxon>
        <taxon>Actinomycetota</taxon>
        <taxon>Actinomycetes</taxon>
        <taxon>Micromonosporales</taxon>
        <taxon>Micromonosporaceae</taxon>
        <taxon>Paractinoplanes</taxon>
    </lineage>
</organism>
<name>A0ABT1DYW1_9ACTN</name>
<protein>
    <submittedName>
        <fullName evidence="2">VOC family protein</fullName>
    </submittedName>
</protein>
<evidence type="ECO:0000259" key="1">
    <source>
        <dbReference type="Pfam" id="PF18029"/>
    </source>
</evidence>
<reference evidence="2 3" key="1">
    <citation type="submission" date="2022-06" db="EMBL/GenBank/DDBJ databases">
        <title>New Species of the Genus Actinoplanes, ActinopZanes ferrugineus.</title>
        <authorList>
            <person name="Ding P."/>
        </authorList>
    </citation>
    <scope>NUCLEOTIDE SEQUENCE [LARGE SCALE GENOMIC DNA]</scope>
    <source>
        <strain evidence="2 3">TRM88003</strain>
    </source>
</reference>
<sequence>MPLRRRKQWWGVTLDAPDGAALGRFYARLLDWQFFSSGDGRGGAVAPSENAGYNLGFQTEENYVRPVWPAEPGQPQMSMHLEIEVDDLDEAVAHAVEAGAALAAFQPQDDVRVMLDPAGHPFCLYLGESDESEQADVA</sequence>
<dbReference type="CDD" id="cd06587">
    <property type="entry name" value="VOC"/>
    <property type="match status" value="1"/>
</dbReference>
<dbReference type="Proteomes" id="UP001523369">
    <property type="component" value="Unassembled WGS sequence"/>
</dbReference>
<dbReference type="Gene3D" id="3.10.180.10">
    <property type="entry name" value="2,3-Dihydroxybiphenyl 1,2-Dioxygenase, domain 1"/>
    <property type="match status" value="1"/>
</dbReference>
<keyword evidence="3" id="KW-1185">Reference proteome</keyword>
<comment type="caution">
    <text evidence="2">The sequence shown here is derived from an EMBL/GenBank/DDBJ whole genome shotgun (WGS) entry which is preliminary data.</text>
</comment>
<dbReference type="EMBL" id="JAMYJR010000032">
    <property type="protein sequence ID" value="MCO8274811.1"/>
    <property type="molecule type" value="Genomic_DNA"/>
</dbReference>
<dbReference type="PANTHER" id="PTHR35908">
    <property type="entry name" value="HYPOTHETICAL FUSION PROTEIN"/>
    <property type="match status" value="1"/>
</dbReference>
<dbReference type="Pfam" id="PF18029">
    <property type="entry name" value="Glyoxalase_6"/>
    <property type="match status" value="1"/>
</dbReference>
<gene>
    <name evidence="2" type="ORF">M1L60_29865</name>
</gene>
<evidence type="ECO:0000313" key="2">
    <source>
        <dbReference type="EMBL" id="MCO8274811.1"/>
    </source>
</evidence>
<evidence type="ECO:0000313" key="3">
    <source>
        <dbReference type="Proteomes" id="UP001523369"/>
    </source>
</evidence>
<accession>A0ABT1DYW1</accession>